<sequence length="396" mass="42862">MTTGYRDYDHHGYSDHDNITPNDNWMEKGASTGSGKKKWVVIGSILGLVALIAIGVALGVTLSKKSSSSSTSGKSSSSSSDPSSFTKDANLKQSFYGIAYTPAGSQLPDCGNSLDDVISDIQLMSQLTTRVRLYGADCNQSALVLEAIKQTKVNMTVFLGNYPVSTDNDTAYDRQRDLIKSAIQTYGTDHIGGVTVGNEYILNYLNANAATDPNGAVGNKGGELLIANINDTRSMLSDLGVSLPVGNADAGSYFNDLVLEQVDYGMANVHPWFANVSVDQSAGWTWEFFETNDVQLAQSLSNTPEMYVAETGWPTKSSDTADESNGPSTASVANLQTFLDTYICEANTNGTKYFFFEFFDEKWKDEQYGGVEGWWGLFNANRTLKDGITVPDCVLS</sequence>
<comment type="function">
    <text evidence="16">Glucanases play a role in cell expansion during growth, in cell-cell fusion during mating, and in spore release during sporulation. This enzyme may be involved in beta-glucan degradation. Active on laminarin and lichenan.</text>
</comment>
<evidence type="ECO:0000313" key="22">
    <source>
        <dbReference type="EMBL" id="KAK0500260.1"/>
    </source>
</evidence>
<dbReference type="InterPro" id="IPR017853">
    <property type="entry name" value="GH"/>
</dbReference>
<evidence type="ECO:0000256" key="18">
    <source>
        <dbReference type="ARBA" id="ARBA00043078"/>
    </source>
</evidence>
<keyword evidence="21" id="KW-1133">Transmembrane helix</keyword>
<evidence type="ECO:0000256" key="15">
    <source>
        <dbReference type="ARBA" id="ARBA00023326"/>
    </source>
</evidence>
<evidence type="ECO:0000256" key="17">
    <source>
        <dbReference type="ARBA" id="ARBA00042373"/>
    </source>
</evidence>
<feature type="transmembrane region" description="Helical" evidence="21">
    <location>
        <begin position="39"/>
        <end position="62"/>
    </location>
</feature>
<dbReference type="AlphaFoldDB" id="A0AA39QCD0"/>
<keyword evidence="21" id="KW-0812">Transmembrane</keyword>
<keyword evidence="7" id="KW-0134">Cell wall</keyword>
<dbReference type="GO" id="GO:0009986">
    <property type="term" value="C:cell surface"/>
    <property type="evidence" value="ECO:0007669"/>
    <property type="project" value="TreeGrafter"/>
</dbReference>
<feature type="compositionally biased region" description="Basic and acidic residues" evidence="20">
    <location>
        <begin position="1"/>
        <end position="18"/>
    </location>
</feature>
<protein>
    <recommendedName>
        <fullName evidence="5">glucan endo-1,3-beta-D-glucosidase</fullName>
        <ecNumber evidence="5">3.2.1.39</ecNumber>
    </recommendedName>
    <alternativeName>
        <fullName evidence="18">Endo-1,3-beta-glucanase btgC</fullName>
    </alternativeName>
    <alternativeName>
        <fullName evidence="17">Laminarinase btgC</fullName>
    </alternativeName>
</protein>
<dbReference type="GO" id="GO:0005886">
    <property type="term" value="C:plasma membrane"/>
    <property type="evidence" value="ECO:0007669"/>
    <property type="project" value="UniProtKB-SubCell"/>
</dbReference>
<evidence type="ECO:0000256" key="12">
    <source>
        <dbReference type="ARBA" id="ARBA00023180"/>
    </source>
</evidence>
<evidence type="ECO:0000256" key="6">
    <source>
        <dbReference type="ARBA" id="ARBA00022475"/>
    </source>
</evidence>
<evidence type="ECO:0000256" key="8">
    <source>
        <dbReference type="ARBA" id="ARBA00022525"/>
    </source>
</evidence>
<dbReference type="SUPFAM" id="SSF51445">
    <property type="entry name" value="(Trans)glycosidases"/>
    <property type="match status" value="1"/>
</dbReference>
<keyword evidence="15" id="KW-0624">Polysaccharide degradation</keyword>
<evidence type="ECO:0000313" key="23">
    <source>
        <dbReference type="Proteomes" id="UP001175228"/>
    </source>
</evidence>
<keyword evidence="8" id="KW-0964">Secreted</keyword>
<evidence type="ECO:0000256" key="2">
    <source>
        <dbReference type="ARBA" id="ARBA00004191"/>
    </source>
</evidence>
<evidence type="ECO:0000256" key="7">
    <source>
        <dbReference type="ARBA" id="ARBA00022512"/>
    </source>
</evidence>
<comment type="subcellular location">
    <subcellularLocation>
        <location evidence="3">Cell membrane</location>
        <topology evidence="3">Single-pass type II membrane protein</topology>
    </subcellularLocation>
    <subcellularLocation>
        <location evidence="2">Secreted</location>
        <location evidence="2">Cell wall</location>
    </subcellularLocation>
</comment>
<dbReference type="GO" id="GO:0009277">
    <property type="term" value="C:fungal-type cell wall"/>
    <property type="evidence" value="ECO:0007669"/>
    <property type="project" value="TreeGrafter"/>
</dbReference>
<keyword evidence="6" id="KW-1003">Cell membrane</keyword>
<keyword evidence="13" id="KW-0119">Carbohydrate metabolism</keyword>
<dbReference type="InterPro" id="IPR050732">
    <property type="entry name" value="Beta-glucan_modifiers"/>
</dbReference>
<keyword evidence="9" id="KW-0732">Signal</keyword>
<keyword evidence="10 22" id="KW-0378">Hydrolase</keyword>
<keyword evidence="14" id="KW-0961">Cell wall biogenesis/degradation</keyword>
<feature type="region of interest" description="Disordered" evidence="20">
    <location>
        <begin position="1"/>
        <end position="27"/>
    </location>
</feature>
<dbReference type="EMBL" id="JAUEPU010000008">
    <property type="protein sequence ID" value="KAK0500260.1"/>
    <property type="molecule type" value="Genomic_DNA"/>
</dbReference>
<evidence type="ECO:0000256" key="21">
    <source>
        <dbReference type="SAM" id="Phobius"/>
    </source>
</evidence>
<evidence type="ECO:0000256" key="13">
    <source>
        <dbReference type="ARBA" id="ARBA00023277"/>
    </source>
</evidence>
<evidence type="ECO:0000256" key="10">
    <source>
        <dbReference type="ARBA" id="ARBA00022801"/>
    </source>
</evidence>
<dbReference type="PANTHER" id="PTHR16631">
    <property type="entry name" value="GLUCAN 1,3-BETA-GLUCOSIDASE"/>
    <property type="match status" value="1"/>
</dbReference>
<evidence type="ECO:0000256" key="5">
    <source>
        <dbReference type="ARBA" id="ARBA00012780"/>
    </source>
</evidence>
<organism evidence="22 23">
    <name type="scientific">Armillaria luteobubalina</name>
    <dbReference type="NCBI Taxonomy" id="153913"/>
    <lineage>
        <taxon>Eukaryota</taxon>
        <taxon>Fungi</taxon>
        <taxon>Dikarya</taxon>
        <taxon>Basidiomycota</taxon>
        <taxon>Agaricomycotina</taxon>
        <taxon>Agaricomycetes</taxon>
        <taxon>Agaricomycetidae</taxon>
        <taxon>Agaricales</taxon>
        <taxon>Marasmiineae</taxon>
        <taxon>Physalacriaceae</taxon>
        <taxon>Armillaria</taxon>
    </lineage>
</organism>
<name>A0AA39QCD0_9AGAR</name>
<reference evidence="22" key="1">
    <citation type="submission" date="2023-06" db="EMBL/GenBank/DDBJ databases">
        <authorList>
            <consortium name="Lawrence Berkeley National Laboratory"/>
            <person name="Ahrendt S."/>
            <person name="Sahu N."/>
            <person name="Indic B."/>
            <person name="Wong-Bajracharya J."/>
            <person name="Merenyi Z."/>
            <person name="Ke H.-M."/>
            <person name="Monk M."/>
            <person name="Kocsube S."/>
            <person name="Drula E."/>
            <person name="Lipzen A."/>
            <person name="Balint B."/>
            <person name="Henrissat B."/>
            <person name="Andreopoulos B."/>
            <person name="Martin F.M."/>
            <person name="Harder C.B."/>
            <person name="Rigling D."/>
            <person name="Ford K.L."/>
            <person name="Foster G.D."/>
            <person name="Pangilinan J."/>
            <person name="Papanicolaou A."/>
            <person name="Barry K."/>
            <person name="LaButti K."/>
            <person name="Viragh M."/>
            <person name="Koriabine M."/>
            <person name="Yan M."/>
            <person name="Riley R."/>
            <person name="Champramary S."/>
            <person name="Plett K.L."/>
            <person name="Tsai I.J."/>
            <person name="Slot J."/>
            <person name="Sipos G."/>
            <person name="Plett J."/>
            <person name="Nagy L.G."/>
            <person name="Grigoriev I.V."/>
        </authorList>
    </citation>
    <scope>NUCLEOTIDE SEQUENCE</scope>
    <source>
        <strain evidence="22">HWK02</strain>
    </source>
</reference>
<feature type="region of interest" description="Disordered" evidence="20">
    <location>
        <begin position="64"/>
        <end position="86"/>
    </location>
</feature>
<proteinExistence type="inferred from homology"/>
<dbReference type="Proteomes" id="UP001175228">
    <property type="component" value="Unassembled WGS sequence"/>
</dbReference>
<dbReference type="Gene3D" id="3.20.20.80">
    <property type="entry name" value="Glycosidases"/>
    <property type="match status" value="2"/>
</dbReference>
<evidence type="ECO:0000256" key="1">
    <source>
        <dbReference type="ARBA" id="ARBA00000382"/>
    </source>
</evidence>
<keyword evidence="23" id="KW-1185">Reference proteome</keyword>
<dbReference type="EC" id="3.2.1.39" evidence="5"/>
<comment type="catalytic activity">
    <reaction evidence="1">
        <text>Hydrolysis of (1-&gt;3)-beta-D-glucosidic linkages in (1-&gt;3)-beta-D-glucans.</text>
        <dbReference type="EC" id="3.2.1.39"/>
    </reaction>
</comment>
<dbReference type="GO" id="GO:0000272">
    <property type="term" value="P:polysaccharide catabolic process"/>
    <property type="evidence" value="ECO:0007669"/>
    <property type="project" value="UniProtKB-KW"/>
</dbReference>
<dbReference type="GO" id="GO:0005576">
    <property type="term" value="C:extracellular region"/>
    <property type="evidence" value="ECO:0007669"/>
    <property type="project" value="TreeGrafter"/>
</dbReference>
<comment type="similarity">
    <text evidence="4 19">Belongs to the glycosyl hydrolase 17 family.</text>
</comment>
<keyword evidence="11 21" id="KW-0472">Membrane</keyword>
<evidence type="ECO:0000256" key="11">
    <source>
        <dbReference type="ARBA" id="ARBA00023136"/>
    </source>
</evidence>
<dbReference type="Pfam" id="PF00332">
    <property type="entry name" value="Glyco_hydro_17"/>
    <property type="match status" value="1"/>
</dbReference>
<dbReference type="GO" id="GO:0071555">
    <property type="term" value="P:cell wall organization"/>
    <property type="evidence" value="ECO:0007669"/>
    <property type="project" value="UniProtKB-KW"/>
</dbReference>
<dbReference type="PANTHER" id="PTHR16631:SF17">
    <property type="entry name" value="GLUCAN ENDO-1,3-BETA-GLUCOSIDASE BTGC"/>
    <property type="match status" value="1"/>
</dbReference>
<evidence type="ECO:0000256" key="9">
    <source>
        <dbReference type="ARBA" id="ARBA00022729"/>
    </source>
</evidence>
<accession>A0AA39QCD0</accession>
<evidence type="ECO:0000256" key="16">
    <source>
        <dbReference type="ARBA" id="ARBA00037649"/>
    </source>
</evidence>
<evidence type="ECO:0000256" key="3">
    <source>
        <dbReference type="ARBA" id="ARBA00004401"/>
    </source>
</evidence>
<feature type="compositionally biased region" description="Low complexity" evidence="20">
    <location>
        <begin position="64"/>
        <end position="84"/>
    </location>
</feature>
<comment type="caution">
    <text evidence="22">The sequence shown here is derived from an EMBL/GenBank/DDBJ whole genome shotgun (WGS) entry which is preliminary data.</text>
</comment>
<evidence type="ECO:0000256" key="20">
    <source>
        <dbReference type="SAM" id="MobiDB-lite"/>
    </source>
</evidence>
<evidence type="ECO:0000256" key="4">
    <source>
        <dbReference type="ARBA" id="ARBA00008773"/>
    </source>
</evidence>
<evidence type="ECO:0000256" key="14">
    <source>
        <dbReference type="ARBA" id="ARBA00023316"/>
    </source>
</evidence>
<keyword evidence="12" id="KW-0325">Glycoprotein</keyword>
<evidence type="ECO:0000256" key="19">
    <source>
        <dbReference type="RuleBase" id="RU004335"/>
    </source>
</evidence>
<dbReference type="GO" id="GO:0042973">
    <property type="term" value="F:glucan endo-1,3-beta-D-glucosidase activity"/>
    <property type="evidence" value="ECO:0007669"/>
    <property type="project" value="UniProtKB-EC"/>
</dbReference>
<dbReference type="InterPro" id="IPR000490">
    <property type="entry name" value="Glyco_hydro_17"/>
</dbReference>
<gene>
    <name evidence="22" type="ORF">EDD18DRAFT_1068532</name>
</gene>